<reference evidence="2 3" key="2">
    <citation type="journal article" date="2017" name="Front. Plant Sci.">
        <title>Gene Classification and Mining of Molecular Markers Useful in Red Clover (Trifolium pratense) Breeding.</title>
        <authorList>
            <person name="Istvanek J."/>
            <person name="Dluhosova J."/>
            <person name="Dluhos P."/>
            <person name="Patkova L."/>
            <person name="Nedelnik J."/>
            <person name="Repkova J."/>
        </authorList>
    </citation>
    <scope>NUCLEOTIDE SEQUENCE [LARGE SCALE GENOMIC DNA]</scope>
    <source>
        <strain evidence="3">cv. Tatra</strain>
        <tissue evidence="2">Young leaves</tissue>
    </source>
</reference>
<dbReference type="EMBL" id="ASHM01211663">
    <property type="protein sequence ID" value="PNX67563.1"/>
    <property type="molecule type" value="Genomic_DNA"/>
</dbReference>
<feature type="compositionally biased region" description="Polar residues" evidence="1">
    <location>
        <begin position="23"/>
        <end position="40"/>
    </location>
</feature>
<protein>
    <submittedName>
        <fullName evidence="2">Uncharacterized protein</fullName>
    </submittedName>
</protein>
<dbReference type="AlphaFoldDB" id="A0A2K3KMV1"/>
<organism evidence="2 3">
    <name type="scientific">Trifolium pratense</name>
    <name type="common">Red clover</name>
    <dbReference type="NCBI Taxonomy" id="57577"/>
    <lineage>
        <taxon>Eukaryota</taxon>
        <taxon>Viridiplantae</taxon>
        <taxon>Streptophyta</taxon>
        <taxon>Embryophyta</taxon>
        <taxon>Tracheophyta</taxon>
        <taxon>Spermatophyta</taxon>
        <taxon>Magnoliopsida</taxon>
        <taxon>eudicotyledons</taxon>
        <taxon>Gunneridae</taxon>
        <taxon>Pentapetalae</taxon>
        <taxon>rosids</taxon>
        <taxon>fabids</taxon>
        <taxon>Fabales</taxon>
        <taxon>Fabaceae</taxon>
        <taxon>Papilionoideae</taxon>
        <taxon>50 kb inversion clade</taxon>
        <taxon>NPAAA clade</taxon>
        <taxon>Hologalegina</taxon>
        <taxon>IRL clade</taxon>
        <taxon>Trifolieae</taxon>
        <taxon>Trifolium</taxon>
    </lineage>
</organism>
<accession>A0A2K3KMV1</accession>
<proteinExistence type="predicted"/>
<evidence type="ECO:0000313" key="2">
    <source>
        <dbReference type="EMBL" id="PNX67563.1"/>
    </source>
</evidence>
<comment type="caution">
    <text evidence="2">The sequence shown here is derived from an EMBL/GenBank/DDBJ whole genome shotgun (WGS) entry which is preliminary data.</text>
</comment>
<dbReference type="Proteomes" id="UP000236291">
    <property type="component" value="Unassembled WGS sequence"/>
</dbReference>
<evidence type="ECO:0000313" key="3">
    <source>
        <dbReference type="Proteomes" id="UP000236291"/>
    </source>
</evidence>
<gene>
    <name evidence="2" type="ORF">L195_g063575</name>
</gene>
<reference evidence="2 3" key="1">
    <citation type="journal article" date="2014" name="Am. J. Bot.">
        <title>Genome assembly and annotation for red clover (Trifolium pratense; Fabaceae).</title>
        <authorList>
            <person name="Istvanek J."/>
            <person name="Jaros M."/>
            <person name="Krenek A."/>
            <person name="Repkova J."/>
        </authorList>
    </citation>
    <scope>NUCLEOTIDE SEQUENCE [LARGE SCALE GENOMIC DNA]</scope>
    <source>
        <strain evidence="3">cv. Tatra</strain>
        <tissue evidence="2">Young leaves</tissue>
    </source>
</reference>
<feature type="region of interest" description="Disordered" evidence="1">
    <location>
        <begin position="23"/>
        <end position="46"/>
    </location>
</feature>
<evidence type="ECO:0000256" key="1">
    <source>
        <dbReference type="SAM" id="MobiDB-lite"/>
    </source>
</evidence>
<feature type="non-terminal residue" evidence="2">
    <location>
        <position position="46"/>
    </location>
</feature>
<name>A0A2K3KMV1_TRIPR</name>
<sequence>MLGQQGQAILGDLEIPGFTVSRDFTSLNQGGRSPLVQSGGNSQGRG</sequence>